<dbReference type="AlphaFoldDB" id="A0A9P4PJQ0"/>
<organism evidence="1 2">
    <name type="scientific">Karstenula rhodostoma CBS 690.94</name>
    <dbReference type="NCBI Taxonomy" id="1392251"/>
    <lineage>
        <taxon>Eukaryota</taxon>
        <taxon>Fungi</taxon>
        <taxon>Dikarya</taxon>
        <taxon>Ascomycota</taxon>
        <taxon>Pezizomycotina</taxon>
        <taxon>Dothideomycetes</taxon>
        <taxon>Pleosporomycetidae</taxon>
        <taxon>Pleosporales</taxon>
        <taxon>Massarineae</taxon>
        <taxon>Didymosphaeriaceae</taxon>
        <taxon>Karstenula</taxon>
    </lineage>
</organism>
<reference evidence="1" key="1">
    <citation type="journal article" date="2020" name="Stud. Mycol.">
        <title>101 Dothideomycetes genomes: a test case for predicting lifestyles and emergence of pathogens.</title>
        <authorList>
            <person name="Haridas S."/>
            <person name="Albert R."/>
            <person name="Binder M."/>
            <person name="Bloem J."/>
            <person name="Labutti K."/>
            <person name="Salamov A."/>
            <person name="Andreopoulos B."/>
            <person name="Baker S."/>
            <person name="Barry K."/>
            <person name="Bills G."/>
            <person name="Bluhm B."/>
            <person name="Cannon C."/>
            <person name="Castanera R."/>
            <person name="Culley D."/>
            <person name="Daum C."/>
            <person name="Ezra D."/>
            <person name="Gonzalez J."/>
            <person name="Henrissat B."/>
            <person name="Kuo A."/>
            <person name="Liang C."/>
            <person name="Lipzen A."/>
            <person name="Lutzoni F."/>
            <person name="Magnuson J."/>
            <person name="Mondo S."/>
            <person name="Nolan M."/>
            <person name="Ohm R."/>
            <person name="Pangilinan J."/>
            <person name="Park H.-J."/>
            <person name="Ramirez L."/>
            <person name="Alfaro M."/>
            <person name="Sun H."/>
            <person name="Tritt A."/>
            <person name="Yoshinaga Y."/>
            <person name="Zwiers L.-H."/>
            <person name="Turgeon B."/>
            <person name="Goodwin S."/>
            <person name="Spatafora J."/>
            <person name="Crous P."/>
            <person name="Grigoriev I."/>
        </authorList>
    </citation>
    <scope>NUCLEOTIDE SEQUENCE</scope>
    <source>
        <strain evidence="1">CBS 690.94</strain>
    </source>
</reference>
<dbReference type="EMBL" id="MU001498">
    <property type="protein sequence ID" value="KAF2446335.1"/>
    <property type="molecule type" value="Genomic_DNA"/>
</dbReference>
<keyword evidence="2" id="KW-1185">Reference proteome</keyword>
<dbReference type="Proteomes" id="UP000799764">
    <property type="component" value="Unassembled WGS sequence"/>
</dbReference>
<accession>A0A9P4PJQ0</accession>
<sequence>MSTSFWRYVSSIGATECCASNRQPNGYVGSGASGSPESTAAAGVRIHPNNLANYLKRFLYSNPT</sequence>
<evidence type="ECO:0000313" key="1">
    <source>
        <dbReference type="EMBL" id="KAF2446335.1"/>
    </source>
</evidence>
<gene>
    <name evidence="1" type="ORF">P171DRAFT_430501</name>
</gene>
<name>A0A9P4PJQ0_9PLEO</name>
<comment type="caution">
    <text evidence="1">The sequence shown here is derived from an EMBL/GenBank/DDBJ whole genome shotgun (WGS) entry which is preliminary data.</text>
</comment>
<evidence type="ECO:0000313" key="2">
    <source>
        <dbReference type="Proteomes" id="UP000799764"/>
    </source>
</evidence>
<proteinExistence type="predicted"/>
<protein>
    <submittedName>
        <fullName evidence="1">Uncharacterized protein</fullName>
    </submittedName>
</protein>